<dbReference type="PROSITE" id="PS01180">
    <property type="entry name" value="CUB"/>
    <property type="match status" value="1"/>
</dbReference>
<accession>A0A5N5SSF1</accession>
<evidence type="ECO:0000313" key="5">
    <source>
        <dbReference type="Proteomes" id="UP000326759"/>
    </source>
</evidence>
<evidence type="ECO:0000259" key="3">
    <source>
        <dbReference type="PROSITE" id="PS01180"/>
    </source>
</evidence>
<dbReference type="EMBL" id="SEYY01020690">
    <property type="protein sequence ID" value="KAB7497114.1"/>
    <property type="molecule type" value="Genomic_DNA"/>
</dbReference>
<keyword evidence="5" id="KW-1185">Reference proteome</keyword>
<evidence type="ECO:0000256" key="1">
    <source>
        <dbReference type="ARBA" id="ARBA00023157"/>
    </source>
</evidence>
<evidence type="ECO:0000313" key="4">
    <source>
        <dbReference type="EMBL" id="KAB7497114.1"/>
    </source>
</evidence>
<protein>
    <recommendedName>
        <fullName evidence="3">CUB domain-containing protein</fullName>
    </recommendedName>
</protein>
<dbReference type="InterPro" id="IPR000859">
    <property type="entry name" value="CUB_dom"/>
</dbReference>
<feature type="non-terminal residue" evidence="4">
    <location>
        <position position="319"/>
    </location>
</feature>
<reference evidence="4 5" key="1">
    <citation type="journal article" date="2019" name="PLoS Biol.">
        <title>Sex chromosomes control vertical transmission of feminizing Wolbachia symbionts in an isopod.</title>
        <authorList>
            <person name="Becking T."/>
            <person name="Chebbi M.A."/>
            <person name="Giraud I."/>
            <person name="Moumen B."/>
            <person name="Laverre T."/>
            <person name="Caubet Y."/>
            <person name="Peccoud J."/>
            <person name="Gilbert C."/>
            <person name="Cordaux R."/>
        </authorList>
    </citation>
    <scope>NUCLEOTIDE SEQUENCE [LARGE SCALE GENOMIC DNA]</scope>
    <source>
        <strain evidence="4">ANa2</strain>
        <tissue evidence="4">Whole body excluding digestive tract and cuticle</tissue>
    </source>
</reference>
<dbReference type="InterPro" id="IPR035914">
    <property type="entry name" value="Sperma_CUB_dom_sf"/>
</dbReference>
<dbReference type="AlphaFoldDB" id="A0A5N5SSF1"/>
<dbReference type="SUPFAM" id="SSF49854">
    <property type="entry name" value="Spermadhesin, CUB domain"/>
    <property type="match status" value="1"/>
</dbReference>
<dbReference type="Gene3D" id="2.60.120.290">
    <property type="entry name" value="Spermadhesin, CUB domain"/>
    <property type="match status" value="1"/>
</dbReference>
<sequence>MYPLLKQNIFKSKLGTASLEYFYKFGFKSGGLVEGCCENEVAFGCKEEGAVVVIKEAFIHDRWYKVEDRSCHIPEYKIEYKRGSVLQHINKKCAMSRSCRFRVLADVPGAKEEEENWKGHVLRVDYECVQENSFYRTCGEKIEAQKGFIQNVGYPKYYLGPGACTFTLLVDSGQRVKLQLYDVSIRGIYHTTDDPRSMSVIHSKKFLYVKRDYHKPKNYIYVKREIVRPTEQECRDFIAVSEGSTELLRNCRVQTPPLPEDGYMSHRNATHAEFWCCVRHVFPDTMQRVKYLTCRYDMQWDKVVPDCVGMFSIYIYIYI</sequence>
<keyword evidence="1" id="KW-1015">Disulfide bond</keyword>
<comment type="caution">
    <text evidence="4">The sequence shown here is derived from an EMBL/GenBank/DDBJ whole genome shotgun (WGS) entry which is preliminary data.</text>
</comment>
<dbReference type="Pfam" id="PF00431">
    <property type="entry name" value="CUB"/>
    <property type="match status" value="1"/>
</dbReference>
<dbReference type="Proteomes" id="UP000326759">
    <property type="component" value="Unassembled WGS sequence"/>
</dbReference>
<evidence type="ECO:0000256" key="2">
    <source>
        <dbReference type="PROSITE-ProRule" id="PRU00059"/>
    </source>
</evidence>
<gene>
    <name evidence="4" type="ORF">Anas_09506</name>
</gene>
<name>A0A5N5SSF1_9CRUS</name>
<proteinExistence type="predicted"/>
<comment type="caution">
    <text evidence="2">Lacks conserved residue(s) required for the propagation of feature annotation.</text>
</comment>
<dbReference type="OrthoDB" id="6431754at2759"/>
<organism evidence="4 5">
    <name type="scientific">Armadillidium nasatum</name>
    <dbReference type="NCBI Taxonomy" id="96803"/>
    <lineage>
        <taxon>Eukaryota</taxon>
        <taxon>Metazoa</taxon>
        <taxon>Ecdysozoa</taxon>
        <taxon>Arthropoda</taxon>
        <taxon>Crustacea</taxon>
        <taxon>Multicrustacea</taxon>
        <taxon>Malacostraca</taxon>
        <taxon>Eumalacostraca</taxon>
        <taxon>Peracarida</taxon>
        <taxon>Isopoda</taxon>
        <taxon>Oniscidea</taxon>
        <taxon>Crinocheta</taxon>
        <taxon>Armadillidiidae</taxon>
        <taxon>Armadillidium</taxon>
    </lineage>
</organism>
<feature type="domain" description="CUB" evidence="3">
    <location>
        <begin position="138"/>
        <end position="274"/>
    </location>
</feature>